<keyword evidence="2" id="KW-1185">Reference proteome</keyword>
<sequence>MSQLASKEPGPITRIPDDILISILESWACMSGSSRPASLDGQQFPWVASKVCRNWRELTLTHSSLWKRITIDLNDYQHVGLATLLARLDSFLSKSKGQKLSLTLVLSLYSKPFNTPVVEHIFQAVAKRLEHLSISYGSDYRWPETADYLRFLTDTLEGPSTYEFTYLKTLHLQLCCLNIKHLRHSMTLRLRAFEGAPSLRHVRFDSTETGIYLSIDYSRLESCQTCTVTAIPHLRGDLHHLHLKLINFPAVTWPTMPLHNLSTLKAELGYTARASSTTRNMSFWNGCVAPSLEILDITVGYNIGYLPSLFIYAPPALRESVRTLLLCRPIAFDSEDANCDPGDFRKILHCLPNLHKVVIGANMPLSWIRGLAPETVGSEVPAPGLKRLCVRPKPESLAEGFPDALLAALQSRKVSADNGAHVEPTTVEVCLSGKALKMEEEVRSPLVENKWARVKELVVELVWSKLVPDDSRNDMATL</sequence>
<protein>
    <submittedName>
        <fullName evidence="1">Uncharacterized protein</fullName>
    </submittedName>
</protein>
<dbReference type="AlphaFoldDB" id="A0A0D7BIK8"/>
<dbReference type="EMBL" id="KN880476">
    <property type="protein sequence ID" value="KIY69909.1"/>
    <property type="molecule type" value="Genomic_DNA"/>
</dbReference>
<accession>A0A0D7BIK8</accession>
<dbReference type="OrthoDB" id="2997050at2759"/>
<gene>
    <name evidence="1" type="ORF">CYLTODRAFT_208577</name>
</gene>
<organism evidence="1 2">
    <name type="scientific">Cylindrobasidium torrendii FP15055 ss-10</name>
    <dbReference type="NCBI Taxonomy" id="1314674"/>
    <lineage>
        <taxon>Eukaryota</taxon>
        <taxon>Fungi</taxon>
        <taxon>Dikarya</taxon>
        <taxon>Basidiomycota</taxon>
        <taxon>Agaricomycotina</taxon>
        <taxon>Agaricomycetes</taxon>
        <taxon>Agaricomycetidae</taxon>
        <taxon>Agaricales</taxon>
        <taxon>Marasmiineae</taxon>
        <taxon>Physalacriaceae</taxon>
        <taxon>Cylindrobasidium</taxon>
    </lineage>
</organism>
<dbReference type="Proteomes" id="UP000054007">
    <property type="component" value="Unassembled WGS sequence"/>
</dbReference>
<name>A0A0D7BIK8_9AGAR</name>
<evidence type="ECO:0000313" key="1">
    <source>
        <dbReference type="EMBL" id="KIY69909.1"/>
    </source>
</evidence>
<reference evidence="1 2" key="1">
    <citation type="journal article" date="2015" name="Fungal Genet. Biol.">
        <title>Evolution of novel wood decay mechanisms in Agaricales revealed by the genome sequences of Fistulina hepatica and Cylindrobasidium torrendii.</title>
        <authorList>
            <person name="Floudas D."/>
            <person name="Held B.W."/>
            <person name="Riley R."/>
            <person name="Nagy L.G."/>
            <person name="Koehler G."/>
            <person name="Ransdell A.S."/>
            <person name="Younus H."/>
            <person name="Chow J."/>
            <person name="Chiniquy J."/>
            <person name="Lipzen A."/>
            <person name="Tritt A."/>
            <person name="Sun H."/>
            <person name="Haridas S."/>
            <person name="LaButti K."/>
            <person name="Ohm R.A."/>
            <person name="Kues U."/>
            <person name="Blanchette R.A."/>
            <person name="Grigoriev I.V."/>
            <person name="Minto R.E."/>
            <person name="Hibbett D.S."/>
        </authorList>
    </citation>
    <scope>NUCLEOTIDE SEQUENCE [LARGE SCALE GENOMIC DNA]</scope>
    <source>
        <strain evidence="1 2">FP15055 ss-10</strain>
    </source>
</reference>
<evidence type="ECO:0000313" key="2">
    <source>
        <dbReference type="Proteomes" id="UP000054007"/>
    </source>
</evidence>
<proteinExistence type="predicted"/>